<keyword evidence="2" id="KW-1185">Reference proteome</keyword>
<dbReference type="Gene3D" id="3.90.190.10">
    <property type="entry name" value="Protein tyrosine phosphatase superfamily"/>
    <property type="match status" value="1"/>
</dbReference>
<dbReference type="PANTHER" id="PTHR31126">
    <property type="entry name" value="TYROSINE-PROTEIN PHOSPHATASE"/>
    <property type="match status" value="1"/>
</dbReference>
<reference evidence="1 2" key="1">
    <citation type="journal article" date="2014" name="BMC Genomics">
        <title>Comparative genome sequencing reveals chemotype-specific gene clusters in the toxigenic black mold Stachybotrys.</title>
        <authorList>
            <person name="Semeiks J."/>
            <person name="Borek D."/>
            <person name="Otwinowski Z."/>
            <person name="Grishin N.V."/>
        </authorList>
    </citation>
    <scope>NUCLEOTIDE SEQUENCE [LARGE SCALE GENOMIC DNA]</scope>
    <source>
        <strain evidence="2">CBS 109288 / IBT 7711</strain>
    </source>
</reference>
<dbReference type="SUPFAM" id="SSF52799">
    <property type="entry name" value="(Phosphotyrosine protein) phosphatases II"/>
    <property type="match status" value="1"/>
</dbReference>
<accession>A0A084AJ65</accession>
<dbReference type="InterPro" id="IPR029021">
    <property type="entry name" value="Prot-tyrosine_phosphatase-like"/>
</dbReference>
<proteinExistence type="predicted"/>
<evidence type="ECO:0000313" key="2">
    <source>
        <dbReference type="Proteomes" id="UP000028045"/>
    </source>
</evidence>
<dbReference type="OrthoDB" id="449382at2759"/>
<dbReference type="InterPro" id="IPR026893">
    <property type="entry name" value="Tyr/Ser_Pase_IphP-type"/>
</dbReference>
<organism evidence="1 2">
    <name type="scientific">Stachybotrys chartarum (strain CBS 109288 / IBT 7711)</name>
    <name type="common">Toxic black mold</name>
    <name type="synonym">Stilbospora chartarum</name>
    <dbReference type="NCBI Taxonomy" id="1280523"/>
    <lineage>
        <taxon>Eukaryota</taxon>
        <taxon>Fungi</taxon>
        <taxon>Dikarya</taxon>
        <taxon>Ascomycota</taxon>
        <taxon>Pezizomycotina</taxon>
        <taxon>Sordariomycetes</taxon>
        <taxon>Hypocreomycetidae</taxon>
        <taxon>Hypocreales</taxon>
        <taxon>Stachybotryaceae</taxon>
        <taxon>Stachybotrys</taxon>
    </lineage>
</organism>
<name>A0A084AJ65_STACB</name>
<dbReference type="PANTHER" id="PTHR31126:SF1">
    <property type="entry name" value="TYROSINE SPECIFIC PROTEIN PHOSPHATASES DOMAIN-CONTAINING PROTEIN"/>
    <property type="match status" value="1"/>
</dbReference>
<protein>
    <recommendedName>
        <fullName evidence="3">Tyrosine specific protein phosphatases domain-containing protein</fullName>
    </recommendedName>
</protein>
<dbReference type="Pfam" id="PF13350">
    <property type="entry name" value="Y_phosphatase3"/>
    <property type="match status" value="1"/>
</dbReference>
<dbReference type="HOGENOM" id="CLU_057546_1_3_1"/>
<evidence type="ECO:0008006" key="3">
    <source>
        <dbReference type="Google" id="ProtNLM"/>
    </source>
</evidence>
<sequence length="279" mass="29871">MALPSPPFIPVPGIPNLRDIGGYPVASPPGHLIRPGVVFRSADPSGVTPPGLTTLLTDLRVAHVYDLRSPAEATRFAAAPSPLAPIRSLIPVFPDRDYGPEAIALRFRDYASDDGTSGFVAAYRGILEAGKGSFARVLRHLAAEGNVKPLLVNCTAGKDRTGVACALVLSLCGVEDAVVAYEFGLTELGLADKRTEYLRHLQAMPLFRENPAGAERMLGARPESMLATLGLIRDEYGSVEAYVRTECGLSDEEIERIRSNMVVDASTLGDRPLPTMAYV</sequence>
<dbReference type="EMBL" id="KL648706">
    <property type="protein sequence ID" value="KEY65344.1"/>
    <property type="molecule type" value="Genomic_DNA"/>
</dbReference>
<evidence type="ECO:0000313" key="1">
    <source>
        <dbReference type="EMBL" id="KEY65344.1"/>
    </source>
</evidence>
<gene>
    <name evidence="1" type="ORF">S7711_01855</name>
</gene>
<dbReference type="Proteomes" id="UP000028045">
    <property type="component" value="Unassembled WGS sequence"/>
</dbReference>
<dbReference type="GO" id="GO:0004721">
    <property type="term" value="F:phosphoprotein phosphatase activity"/>
    <property type="evidence" value="ECO:0007669"/>
    <property type="project" value="InterPro"/>
</dbReference>
<dbReference type="AlphaFoldDB" id="A0A084AJ65"/>